<comment type="caution">
    <text evidence="10">The sequence shown here is derived from an EMBL/GenBank/DDBJ whole genome shotgun (WGS) entry which is preliminary data.</text>
</comment>
<dbReference type="GO" id="GO:0008519">
    <property type="term" value="F:ammonium channel activity"/>
    <property type="evidence" value="ECO:0007669"/>
    <property type="project" value="InterPro"/>
</dbReference>
<reference evidence="10 11" key="1">
    <citation type="submission" date="2016-07" db="EMBL/GenBank/DDBJ databases">
        <title>Pervasive Adenine N6-methylation of Active Genes in Fungi.</title>
        <authorList>
            <consortium name="DOE Joint Genome Institute"/>
            <person name="Mondo S.J."/>
            <person name="Dannebaum R.O."/>
            <person name="Kuo R.C."/>
            <person name="Labutti K."/>
            <person name="Haridas S."/>
            <person name="Kuo A."/>
            <person name="Salamov A."/>
            <person name="Ahrendt S.R."/>
            <person name="Lipzen A."/>
            <person name="Sullivan W."/>
            <person name="Andreopoulos W.B."/>
            <person name="Clum A."/>
            <person name="Lindquist E."/>
            <person name="Daum C."/>
            <person name="Ramamoorthy G.K."/>
            <person name="Gryganskyi A."/>
            <person name="Culley D."/>
            <person name="Magnuson J.K."/>
            <person name="James T.Y."/>
            <person name="O'Malley M.A."/>
            <person name="Stajich J.E."/>
            <person name="Spatafora J.W."/>
            <person name="Visel A."/>
            <person name="Grigoriev I.V."/>
        </authorList>
    </citation>
    <scope>NUCLEOTIDE SEQUENCE [LARGE SCALE GENOMIC DNA]</scope>
    <source>
        <strain evidence="10 11">PL171</strain>
    </source>
</reference>
<feature type="transmembrane region" description="Helical" evidence="8">
    <location>
        <begin position="51"/>
        <end position="69"/>
    </location>
</feature>
<dbReference type="AlphaFoldDB" id="A0A1Y2HT37"/>
<protein>
    <submittedName>
        <fullName evidence="10">Ammonium transporter AmtB-like domain-containing protein</fullName>
    </submittedName>
</protein>
<keyword evidence="7" id="KW-0924">Ammonia transport</keyword>
<evidence type="ECO:0000256" key="8">
    <source>
        <dbReference type="SAM" id="Phobius"/>
    </source>
</evidence>
<keyword evidence="3" id="KW-0813">Transport</keyword>
<sequence length="244" mass="25727">MLTLRFGWYGFNGGSAGAANARAALAMVTTTLAAALGGLTWLVIDYVRDRRVSALGFCSGVVSGLVAITPACGHVSPASSLAFGFLGGFVCNYASRLKHQLRFDDTLDAFGIHGVGGTLGGFLTGIFADKAFIALDGTEKLGGAMSGHPMQIVYQLASIGAGIGWSFFVTLAIAFIMDKCGLKLRASAEDEEYGMDHAQMGEFVHDYVADRVSNSIEMKRSGSRDIAAVPRISDQSQEPAKLIE</sequence>
<name>A0A1Y2HT37_9FUNG</name>
<evidence type="ECO:0000259" key="9">
    <source>
        <dbReference type="Pfam" id="PF00909"/>
    </source>
</evidence>
<feature type="transmembrane region" description="Helical" evidence="8">
    <location>
        <begin position="20"/>
        <end position="44"/>
    </location>
</feature>
<evidence type="ECO:0000256" key="7">
    <source>
        <dbReference type="ARBA" id="ARBA00023177"/>
    </source>
</evidence>
<comment type="subcellular location">
    <subcellularLocation>
        <location evidence="1">Membrane</location>
        <topology evidence="1">Multi-pass membrane protein</topology>
    </subcellularLocation>
</comment>
<feature type="transmembrane region" description="Helical" evidence="8">
    <location>
        <begin position="107"/>
        <end position="128"/>
    </location>
</feature>
<keyword evidence="11" id="KW-1185">Reference proteome</keyword>
<evidence type="ECO:0000256" key="3">
    <source>
        <dbReference type="ARBA" id="ARBA00022448"/>
    </source>
</evidence>
<gene>
    <name evidence="10" type="ORF">BCR44DRAFT_1388112</name>
</gene>
<organism evidence="10 11">
    <name type="scientific">Catenaria anguillulae PL171</name>
    <dbReference type="NCBI Taxonomy" id="765915"/>
    <lineage>
        <taxon>Eukaryota</taxon>
        <taxon>Fungi</taxon>
        <taxon>Fungi incertae sedis</taxon>
        <taxon>Blastocladiomycota</taxon>
        <taxon>Blastocladiomycetes</taxon>
        <taxon>Blastocladiales</taxon>
        <taxon>Catenariaceae</taxon>
        <taxon>Catenaria</taxon>
    </lineage>
</organism>
<dbReference type="OrthoDB" id="534912at2759"/>
<evidence type="ECO:0000256" key="4">
    <source>
        <dbReference type="ARBA" id="ARBA00022692"/>
    </source>
</evidence>
<accession>A0A1Y2HT37</accession>
<dbReference type="InterPro" id="IPR001905">
    <property type="entry name" value="Ammonium_transpt"/>
</dbReference>
<dbReference type="PANTHER" id="PTHR43029:SF10">
    <property type="entry name" value="AMMONIUM TRANSPORTER MEP2"/>
    <property type="match status" value="1"/>
</dbReference>
<dbReference type="EMBL" id="MCFL01000011">
    <property type="protein sequence ID" value="ORZ37689.1"/>
    <property type="molecule type" value="Genomic_DNA"/>
</dbReference>
<evidence type="ECO:0000313" key="11">
    <source>
        <dbReference type="Proteomes" id="UP000193411"/>
    </source>
</evidence>
<comment type="similarity">
    <text evidence="2">Belongs to the ammonia transporter channel (TC 1.A.11.2) family.</text>
</comment>
<dbReference type="Gene3D" id="1.10.3430.10">
    <property type="entry name" value="Ammonium transporter AmtB like domains"/>
    <property type="match status" value="1"/>
</dbReference>
<dbReference type="InterPro" id="IPR029020">
    <property type="entry name" value="Ammonium/urea_transptr"/>
</dbReference>
<evidence type="ECO:0000313" key="10">
    <source>
        <dbReference type="EMBL" id="ORZ37689.1"/>
    </source>
</evidence>
<dbReference type="STRING" id="765915.A0A1Y2HT37"/>
<evidence type="ECO:0000256" key="5">
    <source>
        <dbReference type="ARBA" id="ARBA00022989"/>
    </source>
</evidence>
<dbReference type="Proteomes" id="UP000193411">
    <property type="component" value="Unassembled WGS sequence"/>
</dbReference>
<dbReference type="Pfam" id="PF00909">
    <property type="entry name" value="Ammonium_transp"/>
    <property type="match status" value="1"/>
</dbReference>
<feature type="transmembrane region" description="Helical" evidence="8">
    <location>
        <begin position="152"/>
        <end position="177"/>
    </location>
</feature>
<keyword evidence="6 8" id="KW-0472">Membrane</keyword>
<feature type="transmembrane region" description="Helical" evidence="8">
    <location>
        <begin position="75"/>
        <end position="95"/>
    </location>
</feature>
<feature type="domain" description="Ammonium transporter AmtB-like" evidence="9">
    <location>
        <begin position="3"/>
        <end position="203"/>
    </location>
</feature>
<evidence type="ECO:0000256" key="2">
    <source>
        <dbReference type="ARBA" id="ARBA00005887"/>
    </source>
</evidence>
<dbReference type="InterPro" id="IPR024041">
    <property type="entry name" value="NH4_transpt_AmtB-like_dom"/>
</dbReference>
<dbReference type="PANTHER" id="PTHR43029">
    <property type="entry name" value="AMMONIUM TRANSPORTER MEP2"/>
    <property type="match status" value="1"/>
</dbReference>
<keyword evidence="5 8" id="KW-1133">Transmembrane helix</keyword>
<evidence type="ECO:0000256" key="1">
    <source>
        <dbReference type="ARBA" id="ARBA00004141"/>
    </source>
</evidence>
<dbReference type="SUPFAM" id="SSF111352">
    <property type="entry name" value="Ammonium transporter"/>
    <property type="match status" value="1"/>
</dbReference>
<keyword evidence="4 8" id="KW-0812">Transmembrane</keyword>
<evidence type="ECO:0000256" key="6">
    <source>
        <dbReference type="ARBA" id="ARBA00023136"/>
    </source>
</evidence>
<dbReference type="GO" id="GO:0005886">
    <property type="term" value="C:plasma membrane"/>
    <property type="evidence" value="ECO:0007669"/>
    <property type="project" value="TreeGrafter"/>
</dbReference>
<proteinExistence type="inferred from homology"/>